<dbReference type="PATRIC" id="fig|1201294.9.peg.2515"/>
<evidence type="ECO:0008006" key="3">
    <source>
        <dbReference type="Google" id="ProtNLM"/>
    </source>
</evidence>
<dbReference type="InterPro" id="IPR052552">
    <property type="entry name" value="YeaO-like"/>
</dbReference>
<dbReference type="PANTHER" id="PTHR36849:SF1">
    <property type="entry name" value="CYTOPLASMIC PROTEIN"/>
    <property type="match status" value="1"/>
</dbReference>
<dbReference type="STRING" id="1201294.BN140_2259"/>
<dbReference type="Pfam" id="PF22752">
    <property type="entry name" value="DUF488-N3i"/>
    <property type="match status" value="1"/>
</dbReference>
<keyword evidence="2" id="KW-1185">Reference proteome</keyword>
<sequence length="114" mass="13571">MIRTKRIYEEPSEDDGLRVLVDRLWPRGLSKAKAKIDRWEKDLAPTTELRRWFGHDPAMWEEFLQRYRAELEGKEEALARLRREANDGTVTLLYAAKDEEHNNAVALKRYIEEE</sequence>
<dbReference type="EMBL" id="HE964772">
    <property type="protein sequence ID" value="CCJ37182.1"/>
    <property type="molecule type" value="Genomic_DNA"/>
</dbReference>
<dbReference type="Proteomes" id="UP000009007">
    <property type="component" value="Chromosome I"/>
</dbReference>
<dbReference type="KEGG" id="mbg:BN140_2259"/>
<name>I7LKP5_METBM</name>
<evidence type="ECO:0000313" key="1">
    <source>
        <dbReference type="EMBL" id="CCJ37182.1"/>
    </source>
</evidence>
<dbReference type="AlphaFoldDB" id="I7LKP5"/>
<dbReference type="GeneID" id="13354206"/>
<proteinExistence type="predicted"/>
<dbReference type="BioCyc" id="MBOU1201294:BN140_RS11220-MONOMER"/>
<evidence type="ECO:0000313" key="2">
    <source>
        <dbReference type="Proteomes" id="UP000009007"/>
    </source>
</evidence>
<dbReference type="PANTHER" id="PTHR36849">
    <property type="entry name" value="CYTOPLASMIC PROTEIN-RELATED"/>
    <property type="match status" value="1"/>
</dbReference>
<dbReference type="HOGENOM" id="CLU_137928_0_0_2"/>
<organism evidence="1 2">
    <name type="scientific">Methanoculleus bourgensis (strain ATCC 43281 / DSM 3045 / OCM 15 / MS2)</name>
    <name type="common">Methanogenium bourgense</name>
    <dbReference type="NCBI Taxonomy" id="1201294"/>
    <lineage>
        <taxon>Archaea</taxon>
        <taxon>Methanobacteriati</taxon>
        <taxon>Methanobacteriota</taxon>
        <taxon>Stenosarchaea group</taxon>
        <taxon>Methanomicrobia</taxon>
        <taxon>Methanomicrobiales</taxon>
        <taxon>Methanomicrobiaceae</taxon>
        <taxon>Methanoculleus</taxon>
    </lineage>
</organism>
<gene>
    <name evidence="1" type="ordered locus">BN140_2259</name>
</gene>
<accession>I7LKP5</accession>
<reference evidence="2" key="1">
    <citation type="journal article" date="2012" name="J. Bacteriol.">
        <title>Complete genome sequence of the hydrogenotrophic, methanogenic archaeon Methanoculleus bourgensis strain MS2T, isolated from a sewage sludge digester.</title>
        <authorList>
            <person name="Maus I."/>
            <person name="Wibberg D."/>
            <person name="Stantscheff R."/>
            <person name="Eikmeyer F.G."/>
            <person name="Seffner A."/>
            <person name="Boelter J."/>
            <person name="Szczepanowski R."/>
            <person name="Blom J."/>
            <person name="Jaenicke S."/>
            <person name="Konig H."/>
            <person name="Puhler A."/>
            <person name="Schluter A."/>
        </authorList>
    </citation>
    <scope>NUCLEOTIDE SEQUENCE [LARGE SCALE GENOMIC DNA]</scope>
    <source>
        <strain evidence="2">ATCC 43281 / DSM 3045 / OCM 15 / MS2</strain>
    </source>
</reference>
<dbReference type="RefSeq" id="WP_014868155.1">
    <property type="nucleotide sequence ID" value="NC_018227.2"/>
</dbReference>
<protein>
    <recommendedName>
        <fullName evidence="3">DUF488 domain-containing protein</fullName>
    </recommendedName>
</protein>